<dbReference type="EMBL" id="CP010086">
    <property type="protein sequence ID" value="AJH01302.1"/>
    <property type="molecule type" value="Genomic_DNA"/>
</dbReference>
<dbReference type="PANTHER" id="PTHR43134">
    <property type="entry name" value="SIGNAL RECOGNITION PARTICLE RECEPTOR SUBUNIT ALPHA"/>
    <property type="match status" value="1"/>
</dbReference>
<evidence type="ECO:0000256" key="2">
    <source>
        <dbReference type="ARBA" id="ARBA00008531"/>
    </source>
</evidence>
<dbReference type="Gene3D" id="3.40.50.300">
    <property type="entry name" value="P-loop containing nucleotide triphosphate hydrolases"/>
    <property type="match status" value="1"/>
</dbReference>
<dbReference type="SMART" id="SM00382">
    <property type="entry name" value="AAA"/>
    <property type="match status" value="1"/>
</dbReference>
<keyword evidence="16" id="KW-0966">Cell projection</keyword>
<dbReference type="GO" id="GO:0005886">
    <property type="term" value="C:plasma membrane"/>
    <property type="evidence" value="ECO:0007669"/>
    <property type="project" value="UniProtKB-SubCell"/>
</dbReference>
<evidence type="ECO:0000259" key="14">
    <source>
        <dbReference type="SMART" id="SM00382"/>
    </source>
</evidence>
<evidence type="ECO:0000256" key="11">
    <source>
        <dbReference type="ARBA" id="ARBA00023225"/>
    </source>
</evidence>
<feature type="domain" description="SRP54-type proteins GTP-binding" evidence="15">
    <location>
        <begin position="252"/>
        <end position="443"/>
    </location>
</feature>
<dbReference type="InterPro" id="IPR000897">
    <property type="entry name" value="SRP54_GTPase_dom"/>
</dbReference>
<dbReference type="SUPFAM" id="SSF52540">
    <property type="entry name" value="P-loop containing nucleoside triphosphate hydrolases"/>
    <property type="match status" value="1"/>
</dbReference>
<dbReference type="PANTHER" id="PTHR43134:SF3">
    <property type="entry name" value="FLAGELLAR BIOSYNTHESIS PROTEIN FLHF"/>
    <property type="match status" value="1"/>
</dbReference>
<dbReference type="InterPro" id="IPR003593">
    <property type="entry name" value="AAA+_ATPase"/>
</dbReference>
<organism evidence="16 17">
    <name type="scientific">Clostridium beijerinckii</name>
    <name type="common">Clostridium MP</name>
    <dbReference type="NCBI Taxonomy" id="1520"/>
    <lineage>
        <taxon>Bacteria</taxon>
        <taxon>Bacillati</taxon>
        <taxon>Bacillota</taxon>
        <taxon>Clostridia</taxon>
        <taxon>Eubacteriales</taxon>
        <taxon>Clostridiaceae</taxon>
        <taxon>Clostridium</taxon>
    </lineage>
</organism>
<dbReference type="GO" id="GO:0044781">
    <property type="term" value="P:bacterial-type flagellum organization"/>
    <property type="evidence" value="ECO:0007669"/>
    <property type="project" value="UniProtKB-UniRule"/>
</dbReference>
<comment type="function">
    <text evidence="12">Necessary for flagellar biosynthesis. May be involved in translocation of the flagellum.</text>
</comment>
<evidence type="ECO:0000259" key="15">
    <source>
        <dbReference type="SMART" id="SM00962"/>
    </source>
</evidence>
<evidence type="ECO:0000256" key="8">
    <source>
        <dbReference type="ARBA" id="ARBA00022927"/>
    </source>
</evidence>
<feature type="domain" description="AAA+ ATPase" evidence="14">
    <location>
        <begin position="251"/>
        <end position="398"/>
    </location>
</feature>
<dbReference type="SMART" id="SM00962">
    <property type="entry name" value="SRP54"/>
    <property type="match status" value="1"/>
</dbReference>
<comment type="subcellular location">
    <subcellularLocation>
        <location evidence="1">Cell membrane</location>
        <topology evidence="1">Peripheral membrane protein</topology>
        <orientation evidence="1">Cytoplasmic side</orientation>
    </subcellularLocation>
</comment>
<protein>
    <recommendedName>
        <fullName evidence="3 13">Flagellar biosynthesis protein FlhF</fullName>
    </recommendedName>
</protein>
<dbReference type="GO" id="GO:0003924">
    <property type="term" value="F:GTPase activity"/>
    <property type="evidence" value="ECO:0007669"/>
    <property type="project" value="UniProtKB-UniRule"/>
</dbReference>
<keyword evidence="4" id="KW-0813">Transport</keyword>
<keyword evidence="11" id="KW-1006">Bacterial flagellum protein export</keyword>
<dbReference type="Gene3D" id="1.20.120.1380">
    <property type="entry name" value="Flagellar FlhF biosynthesis protein, N domain"/>
    <property type="match status" value="1"/>
</dbReference>
<dbReference type="InterPro" id="IPR027417">
    <property type="entry name" value="P-loop_NTPase"/>
</dbReference>
<evidence type="ECO:0000256" key="10">
    <source>
        <dbReference type="ARBA" id="ARBA00023136"/>
    </source>
</evidence>
<dbReference type="GO" id="GO:0005525">
    <property type="term" value="F:GTP binding"/>
    <property type="evidence" value="ECO:0007669"/>
    <property type="project" value="UniProtKB-UniRule"/>
</dbReference>
<dbReference type="KEGG" id="cbei:LF65_04772"/>
<dbReference type="Proteomes" id="UP000031866">
    <property type="component" value="Chromosome"/>
</dbReference>
<evidence type="ECO:0000313" key="16">
    <source>
        <dbReference type="EMBL" id="AJH01302.1"/>
    </source>
</evidence>
<keyword evidence="16" id="KW-0969">Cilium</keyword>
<evidence type="ECO:0000256" key="5">
    <source>
        <dbReference type="ARBA" id="ARBA00022475"/>
    </source>
</evidence>
<accession>A0A0B5QST5</accession>
<dbReference type="CDD" id="cd17873">
    <property type="entry name" value="FlhF"/>
    <property type="match status" value="1"/>
</dbReference>
<dbReference type="GO" id="GO:0005047">
    <property type="term" value="F:signal recognition particle binding"/>
    <property type="evidence" value="ECO:0007669"/>
    <property type="project" value="TreeGrafter"/>
</dbReference>
<dbReference type="InterPro" id="IPR047040">
    <property type="entry name" value="FlhF__GTPase_dom"/>
</dbReference>
<keyword evidence="10" id="KW-0472">Membrane</keyword>
<evidence type="ECO:0000256" key="1">
    <source>
        <dbReference type="ARBA" id="ARBA00004413"/>
    </source>
</evidence>
<dbReference type="STRING" id="1520.LF65_04772"/>
<reference evidence="17" key="1">
    <citation type="submission" date="2014-12" db="EMBL/GenBank/DDBJ databases">
        <title>Genome sequence of Clostridium beijerinckii strain 59B.</title>
        <authorList>
            <person name="Little G.T."/>
            <person name="Minton N.P."/>
        </authorList>
    </citation>
    <scope>NUCLEOTIDE SEQUENCE [LARGE SCALE GENOMIC DNA]</scope>
    <source>
        <strain evidence="17">59B</strain>
    </source>
</reference>
<evidence type="ECO:0000256" key="3">
    <source>
        <dbReference type="ARBA" id="ARBA00014919"/>
    </source>
</evidence>
<dbReference type="GO" id="GO:0006614">
    <property type="term" value="P:SRP-dependent cotranslational protein targeting to membrane"/>
    <property type="evidence" value="ECO:0007669"/>
    <property type="project" value="UniProtKB-UniRule"/>
</dbReference>
<sequence length="448" mass="50177">MIIKKYLVANMNEGLTRIRYELGKDAIIISQRKVRKPGLKGLFSKKVIEVTAAIENSQSDDNSSSNKYSSKYNKMDEEFQNSLESIKKLMQDEVSVSKDLREIPKADTIRDRILEHNSNLEKEASSNNRYEENINKQEIKSSSTKMENSSKEQKGMDYIDKAINNEANIESIHKEVNELKSLLSKVIKNTSNEDVSVNFIKERLKSLDIDEELQDGVIESVENINSGETLNEVEVLREVFERDILVSTKSLNGRVVLVGPTGVGKTTTIAKLAGRLALIEKKKVGLITVDTYRIGAIEQLKTYAEIMNIPFKVVITMKEMEDAIEAMSNCDVVLIDTTGRSSKNAMQISELRAFVQKANPDHVNMVISATTKNSDIKSILTGYSGLEYDNIIITKLDETTVYGSLYNIAKIANKPVSFVTIGQNVPDDIMVPTKEEIANFILGEEILC</sequence>
<gene>
    <name evidence="16" type="ORF">LF65_04772</name>
</gene>
<dbReference type="AlphaFoldDB" id="A0A0B5QST5"/>
<name>A0A0B5QST5_CLOBE</name>
<dbReference type="NCBIfam" id="TIGR03499">
    <property type="entry name" value="FlhF"/>
    <property type="match status" value="1"/>
</dbReference>
<dbReference type="OrthoDB" id="9778554at2"/>
<keyword evidence="9" id="KW-0342">GTP-binding</keyword>
<dbReference type="RefSeq" id="WP_041899424.1">
    <property type="nucleotide sequence ID" value="NZ_CP010086.2"/>
</dbReference>
<dbReference type="FunFam" id="3.40.50.300:FF:000695">
    <property type="entry name" value="Flagellar biosynthesis regulator FlhF"/>
    <property type="match status" value="1"/>
</dbReference>
<dbReference type="GO" id="GO:0015031">
    <property type="term" value="P:protein transport"/>
    <property type="evidence" value="ECO:0007669"/>
    <property type="project" value="UniProtKB-KW"/>
</dbReference>
<keyword evidence="5" id="KW-1003">Cell membrane</keyword>
<dbReference type="Pfam" id="PF00448">
    <property type="entry name" value="SRP54"/>
    <property type="match status" value="1"/>
</dbReference>
<evidence type="ECO:0000256" key="12">
    <source>
        <dbReference type="ARBA" id="ARBA00025337"/>
    </source>
</evidence>
<dbReference type="InterPro" id="IPR020006">
    <property type="entry name" value="FlhF"/>
</dbReference>
<evidence type="ECO:0000256" key="13">
    <source>
        <dbReference type="NCBIfam" id="TIGR03499"/>
    </source>
</evidence>
<evidence type="ECO:0000256" key="7">
    <source>
        <dbReference type="ARBA" id="ARBA00022795"/>
    </source>
</evidence>
<proteinExistence type="inferred from homology"/>
<evidence type="ECO:0000256" key="4">
    <source>
        <dbReference type="ARBA" id="ARBA00022448"/>
    </source>
</evidence>
<evidence type="ECO:0000313" key="17">
    <source>
        <dbReference type="Proteomes" id="UP000031866"/>
    </source>
</evidence>
<evidence type="ECO:0000256" key="9">
    <source>
        <dbReference type="ARBA" id="ARBA00023134"/>
    </source>
</evidence>
<keyword evidence="16" id="KW-0282">Flagellum</keyword>
<comment type="similarity">
    <text evidence="2">Belongs to the GTP-binding SRP family.</text>
</comment>
<keyword evidence="6" id="KW-0547">Nucleotide-binding</keyword>
<keyword evidence="8" id="KW-0653">Protein transport</keyword>
<evidence type="ECO:0000256" key="6">
    <source>
        <dbReference type="ARBA" id="ARBA00022741"/>
    </source>
</evidence>
<keyword evidence="7" id="KW-1005">Bacterial flagellum biogenesis</keyword>